<proteinExistence type="predicted"/>
<dbReference type="InterPro" id="IPR007466">
    <property type="entry name" value="Peptidyl-Arg-deiminase_porph"/>
</dbReference>
<dbReference type="Gene3D" id="3.75.10.10">
    <property type="entry name" value="L-arginine/glycine Amidinotransferase, Chain A"/>
    <property type="match status" value="1"/>
</dbReference>
<dbReference type="RefSeq" id="WP_225421818.1">
    <property type="nucleotide sequence ID" value="NZ_JBHSSI010000034.1"/>
</dbReference>
<evidence type="ECO:0000256" key="1">
    <source>
        <dbReference type="ARBA" id="ARBA00022801"/>
    </source>
</evidence>
<dbReference type="Proteomes" id="UP001596283">
    <property type="component" value="Unassembled WGS sequence"/>
</dbReference>
<dbReference type="Pfam" id="PF04371">
    <property type="entry name" value="PAD_porph"/>
    <property type="match status" value="1"/>
</dbReference>
<evidence type="ECO:0000313" key="2">
    <source>
        <dbReference type="EMBL" id="MFC6260556.1"/>
    </source>
</evidence>
<accession>A0ABW1TF03</accession>
<dbReference type="PANTHER" id="PTHR31377:SF0">
    <property type="entry name" value="AGMATINE DEIMINASE-RELATED"/>
    <property type="match status" value="1"/>
</dbReference>
<comment type="caution">
    <text evidence="2">The sequence shown here is derived from an EMBL/GenBank/DDBJ whole genome shotgun (WGS) entry which is preliminary data.</text>
</comment>
<evidence type="ECO:0000313" key="3">
    <source>
        <dbReference type="Proteomes" id="UP001596283"/>
    </source>
</evidence>
<sequence length="338" mass="38108">MEHYYFPSETAKHEGTWLTWPHRFTYGRAYQNEITPIWVAMTKALVNGENVHIIAYDVKEQKRITTRLTQAKIPMTKVDFTISKSDDVWSRDTGPLFVRTSAGKLAIADFKFNGWGDKTAHKNDNHLPAAVAKAKNLPLLSIPNFVLEGGSIELDGHGTAMLCKSSVLNPNRNPGISQAKAETYLTKYFGVIHFIWLDGVIGEDITDAHIDGMARFYDSRTILTVSKADFYQLYEGSHRQDYTKLQTATNAQGKPYKLVTLPMTAKKVRGLDYKGSYLNYYVGNDVVLVPTYHDKNDQTALKIFGRLYPDRKIVGIDVTALYQYGGMLHCVTQQQPAV</sequence>
<dbReference type="EMBL" id="JBHSSI010000034">
    <property type="protein sequence ID" value="MFC6260556.1"/>
    <property type="molecule type" value="Genomic_DNA"/>
</dbReference>
<protein>
    <submittedName>
        <fullName evidence="2">Agmatine/peptidylarginine deiminase</fullName>
    </submittedName>
</protein>
<reference evidence="3" key="1">
    <citation type="journal article" date="2019" name="Int. J. Syst. Evol. Microbiol.">
        <title>The Global Catalogue of Microorganisms (GCM) 10K type strain sequencing project: providing services to taxonomists for standard genome sequencing and annotation.</title>
        <authorList>
            <consortium name="The Broad Institute Genomics Platform"/>
            <consortium name="The Broad Institute Genome Sequencing Center for Infectious Disease"/>
            <person name="Wu L."/>
            <person name="Ma J."/>
        </authorList>
    </citation>
    <scope>NUCLEOTIDE SEQUENCE [LARGE SCALE GENOMIC DNA]</scope>
    <source>
        <strain evidence="3">CCM 8908</strain>
    </source>
</reference>
<name>A0ABW1TF03_9LACO</name>
<keyword evidence="1" id="KW-0378">Hydrolase</keyword>
<organism evidence="2 3">
    <name type="scientific">Levilactobacillus fujinensis</name>
    <dbReference type="NCBI Taxonomy" id="2486024"/>
    <lineage>
        <taxon>Bacteria</taxon>
        <taxon>Bacillati</taxon>
        <taxon>Bacillota</taxon>
        <taxon>Bacilli</taxon>
        <taxon>Lactobacillales</taxon>
        <taxon>Lactobacillaceae</taxon>
        <taxon>Levilactobacillus</taxon>
    </lineage>
</organism>
<gene>
    <name evidence="2" type="ORF">ACFP1C_06290</name>
</gene>
<dbReference type="PANTHER" id="PTHR31377">
    <property type="entry name" value="AGMATINE DEIMINASE-RELATED"/>
    <property type="match status" value="1"/>
</dbReference>
<dbReference type="SUPFAM" id="SSF55909">
    <property type="entry name" value="Pentein"/>
    <property type="match status" value="1"/>
</dbReference>
<keyword evidence="3" id="KW-1185">Reference proteome</keyword>